<name>A0A059C855_EUCGR</name>
<dbReference type="Gramene" id="KCW74527">
    <property type="protein sequence ID" value="KCW74527"/>
    <property type="gene ID" value="EUGRSUZ_E03243"/>
</dbReference>
<proteinExistence type="predicted"/>
<dbReference type="EMBL" id="KK198757">
    <property type="protein sequence ID" value="KCW74527.1"/>
    <property type="molecule type" value="Genomic_DNA"/>
</dbReference>
<organism evidence="1">
    <name type="scientific">Eucalyptus grandis</name>
    <name type="common">Flooded gum</name>
    <dbReference type="NCBI Taxonomy" id="71139"/>
    <lineage>
        <taxon>Eukaryota</taxon>
        <taxon>Viridiplantae</taxon>
        <taxon>Streptophyta</taxon>
        <taxon>Embryophyta</taxon>
        <taxon>Tracheophyta</taxon>
        <taxon>Spermatophyta</taxon>
        <taxon>Magnoliopsida</taxon>
        <taxon>eudicotyledons</taxon>
        <taxon>Gunneridae</taxon>
        <taxon>Pentapetalae</taxon>
        <taxon>rosids</taxon>
        <taxon>malvids</taxon>
        <taxon>Myrtales</taxon>
        <taxon>Myrtaceae</taxon>
        <taxon>Myrtoideae</taxon>
        <taxon>Eucalypteae</taxon>
        <taxon>Eucalyptus</taxon>
    </lineage>
</organism>
<evidence type="ECO:0000313" key="1">
    <source>
        <dbReference type="EMBL" id="KCW74527.1"/>
    </source>
</evidence>
<protein>
    <submittedName>
        <fullName evidence="1">Uncharacterized protein</fullName>
    </submittedName>
</protein>
<accession>A0A059C855</accession>
<dbReference type="AlphaFoldDB" id="A0A059C855"/>
<gene>
    <name evidence="1" type="ORF">EUGRSUZ_E03243</name>
</gene>
<reference evidence="1" key="1">
    <citation type="submission" date="2013-07" db="EMBL/GenBank/DDBJ databases">
        <title>The genome of Eucalyptus grandis.</title>
        <authorList>
            <person name="Schmutz J."/>
            <person name="Hayes R."/>
            <person name="Myburg A."/>
            <person name="Tuskan G."/>
            <person name="Grattapaglia D."/>
            <person name="Rokhsar D.S."/>
        </authorList>
    </citation>
    <scope>NUCLEOTIDE SEQUENCE</scope>
    <source>
        <tissue evidence="1">Leaf extractions</tissue>
    </source>
</reference>
<sequence length="81" mass="9447">MLMTDKKEGTGQNSWRLLKKWKLKACIYFDFHKVKGGHILYIPSGKILVHTHQPIVQEHLSQIHLYHHPIQHKINAGPFAN</sequence>
<dbReference type="InParanoid" id="A0A059C855"/>